<proteinExistence type="predicted"/>
<comment type="caution">
    <text evidence="1">The sequence shown here is derived from an EMBL/GenBank/DDBJ whole genome shotgun (WGS) entry which is preliminary data.</text>
</comment>
<sequence>MLEKRANYTQVGDYLYSQDLCVGVFDGTDFNSGTCERSKLTSQDNGQIAANTIIIRYNQIEPQISYLASVLQNLTTETQAQCVMTSTNTTACWVWNDDLSQCLDRCYYETTTFKRADGWCKRTQPVENSYAIYVRRSDFDQPSTASFSIGLKPMALLLMI</sequence>
<keyword evidence="2" id="KW-1185">Reference proteome</keyword>
<name>A0A9W7XI29_9FUNG</name>
<dbReference type="AlphaFoldDB" id="A0A9W7XI29"/>
<organism evidence="1 2">
    <name type="scientific">Coemansia asiatica</name>
    <dbReference type="NCBI Taxonomy" id="1052880"/>
    <lineage>
        <taxon>Eukaryota</taxon>
        <taxon>Fungi</taxon>
        <taxon>Fungi incertae sedis</taxon>
        <taxon>Zoopagomycota</taxon>
        <taxon>Kickxellomycotina</taxon>
        <taxon>Kickxellomycetes</taxon>
        <taxon>Kickxellales</taxon>
        <taxon>Kickxellaceae</taxon>
        <taxon>Coemansia</taxon>
    </lineage>
</organism>
<reference evidence="1" key="1">
    <citation type="submission" date="2022-07" db="EMBL/GenBank/DDBJ databases">
        <title>Phylogenomic reconstructions and comparative analyses of Kickxellomycotina fungi.</title>
        <authorList>
            <person name="Reynolds N.K."/>
            <person name="Stajich J.E."/>
            <person name="Barry K."/>
            <person name="Grigoriev I.V."/>
            <person name="Crous P."/>
            <person name="Smith M.E."/>
        </authorList>
    </citation>
    <scope>NUCLEOTIDE SEQUENCE</scope>
    <source>
        <strain evidence="1">NBRC 105413</strain>
    </source>
</reference>
<evidence type="ECO:0000313" key="1">
    <source>
        <dbReference type="EMBL" id="KAJ1642935.1"/>
    </source>
</evidence>
<dbReference type="EMBL" id="JANBOH010000316">
    <property type="protein sequence ID" value="KAJ1642935.1"/>
    <property type="molecule type" value="Genomic_DNA"/>
</dbReference>
<dbReference type="Proteomes" id="UP001145021">
    <property type="component" value="Unassembled WGS sequence"/>
</dbReference>
<gene>
    <name evidence="1" type="ORF">LPJ64_005238</name>
</gene>
<protein>
    <submittedName>
        <fullName evidence="1">Uncharacterized protein</fullName>
    </submittedName>
</protein>
<accession>A0A9W7XI29</accession>
<evidence type="ECO:0000313" key="2">
    <source>
        <dbReference type="Proteomes" id="UP001145021"/>
    </source>
</evidence>